<comment type="caution">
    <text evidence="1">The sequence shown here is derived from an EMBL/GenBank/DDBJ whole genome shotgun (WGS) entry which is preliminary data.</text>
</comment>
<organism evidence="1 2">
    <name type="scientific">Candidatus Argoarchaeum ethanivorans</name>
    <dbReference type="NCBI Taxonomy" id="2608793"/>
    <lineage>
        <taxon>Archaea</taxon>
        <taxon>Methanobacteriati</taxon>
        <taxon>Methanobacteriota</taxon>
        <taxon>Stenosarchaea group</taxon>
        <taxon>Methanomicrobia</taxon>
        <taxon>Methanosarcinales</taxon>
        <taxon>Methanosarcinales incertae sedis</taxon>
        <taxon>GOM Arc I cluster</taxon>
        <taxon>Candidatus Argoarchaeum</taxon>
    </lineage>
</organism>
<dbReference type="EMBL" id="CAJHIP010000003">
    <property type="protein sequence ID" value="CAD6491377.1"/>
    <property type="molecule type" value="Genomic_DNA"/>
</dbReference>
<dbReference type="AlphaFoldDB" id="A0A811T9Y1"/>
<gene>
    <name evidence="1" type="ORF">FFODKBPE_00135</name>
</gene>
<evidence type="ECO:0000313" key="2">
    <source>
        <dbReference type="Proteomes" id="UP000603056"/>
    </source>
</evidence>
<name>A0A811T9Y1_9EURY</name>
<evidence type="ECO:0000313" key="1">
    <source>
        <dbReference type="EMBL" id="CAD6491377.1"/>
    </source>
</evidence>
<protein>
    <submittedName>
        <fullName evidence="1">Uncharacterized protein</fullName>
    </submittedName>
</protein>
<proteinExistence type="predicted"/>
<accession>A0A811T9Y1</accession>
<dbReference type="Proteomes" id="UP000603056">
    <property type="component" value="Unassembled WGS sequence"/>
</dbReference>
<sequence length="115" mass="13389">MLFFSFVVFVSFSGFPKPYFEIPKSLRVLITATRWSVSPKPQELTFLTKSNLYNYTKPDKITIILNKTFFRDKNQRSLNRTERSVKLETQNSWGNLTASMIRKVLSTGINKKDVT</sequence>
<reference evidence="1" key="1">
    <citation type="submission" date="2020-10" db="EMBL/GenBank/DDBJ databases">
        <authorList>
            <person name="Hahn C.J."/>
            <person name="Laso-Perez R."/>
            <person name="Vulcano F."/>
            <person name="Vaziourakis K.-M."/>
            <person name="Stokke R."/>
            <person name="Steen I.H."/>
            <person name="Teske A."/>
            <person name="Boetius A."/>
            <person name="Liebeke M."/>
            <person name="Amann R."/>
            <person name="Knittel K."/>
        </authorList>
    </citation>
    <scope>NUCLEOTIDE SEQUENCE</scope>
    <source>
        <strain evidence="1">Gfbio:e3339647-f889-4370-9287-4fb5cb688e4c:AG394J04_GoMArc1</strain>
    </source>
</reference>